<keyword evidence="3" id="KW-0813">Transport</keyword>
<keyword evidence="6" id="KW-0067">ATP-binding</keyword>
<evidence type="ECO:0000256" key="2">
    <source>
        <dbReference type="ARBA" id="ARBA00005417"/>
    </source>
</evidence>
<dbReference type="RefSeq" id="WP_070725018.1">
    <property type="nucleotide sequence ID" value="NZ_LT629792.1"/>
</dbReference>
<dbReference type="PANTHER" id="PTHR43297">
    <property type="entry name" value="OLIGOPEPTIDE TRANSPORT ATP-BINDING PROTEIN APPD"/>
    <property type="match status" value="1"/>
</dbReference>
<dbReference type="EMBL" id="LT629792">
    <property type="protein sequence ID" value="SDT88388.1"/>
    <property type="molecule type" value="Genomic_DNA"/>
</dbReference>
<name>A0ABY0V5X7_9ACTO</name>
<dbReference type="CDD" id="cd03257">
    <property type="entry name" value="ABC_NikE_OppD_transporters"/>
    <property type="match status" value="1"/>
</dbReference>
<dbReference type="Gene3D" id="3.40.50.300">
    <property type="entry name" value="P-loop containing nucleotide triphosphate hydrolases"/>
    <property type="match status" value="1"/>
</dbReference>
<protein>
    <submittedName>
        <fullName evidence="9">ABC-type dipeptide/oligopeptide/nickel transport system, ATPase component</fullName>
    </submittedName>
</protein>
<evidence type="ECO:0000313" key="9">
    <source>
        <dbReference type="EMBL" id="SDT88388.1"/>
    </source>
</evidence>
<dbReference type="SMART" id="SM00382">
    <property type="entry name" value="AAA"/>
    <property type="match status" value="1"/>
</dbReference>
<evidence type="ECO:0000259" key="8">
    <source>
        <dbReference type="PROSITE" id="PS50893"/>
    </source>
</evidence>
<dbReference type="InterPro" id="IPR003439">
    <property type="entry name" value="ABC_transporter-like_ATP-bd"/>
</dbReference>
<comment type="similarity">
    <text evidence="2">Belongs to the ABC transporter superfamily.</text>
</comment>
<evidence type="ECO:0000256" key="1">
    <source>
        <dbReference type="ARBA" id="ARBA00004202"/>
    </source>
</evidence>
<evidence type="ECO:0000256" key="3">
    <source>
        <dbReference type="ARBA" id="ARBA00022448"/>
    </source>
</evidence>
<evidence type="ECO:0000313" key="10">
    <source>
        <dbReference type="Proteomes" id="UP000198976"/>
    </source>
</evidence>
<keyword evidence="10" id="KW-1185">Reference proteome</keyword>
<comment type="subcellular location">
    <subcellularLocation>
        <location evidence="1">Cell membrane</location>
        <topology evidence="1">Peripheral membrane protein</topology>
    </subcellularLocation>
</comment>
<dbReference type="PROSITE" id="PS00211">
    <property type="entry name" value="ABC_TRANSPORTER_1"/>
    <property type="match status" value="1"/>
</dbReference>
<dbReference type="InterPro" id="IPR027417">
    <property type="entry name" value="P-loop_NTPase"/>
</dbReference>
<dbReference type="InterPro" id="IPR017871">
    <property type="entry name" value="ABC_transporter-like_CS"/>
</dbReference>
<dbReference type="PANTHER" id="PTHR43297:SF2">
    <property type="entry name" value="DIPEPTIDE TRANSPORT ATP-BINDING PROTEIN DPPD"/>
    <property type="match status" value="1"/>
</dbReference>
<gene>
    <name evidence="9" type="ORF">SAMN04489714_0538</name>
</gene>
<evidence type="ECO:0000256" key="5">
    <source>
        <dbReference type="ARBA" id="ARBA00022741"/>
    </source>
</evidence>
<proteinExistence type="inferred from homology"/>
<feature type="domain" description="ABC transporter" evidence="8">
    <location>
        <begin position="6"/>
        <end position="252"/>
    </location>
</feature>
<keyword evidence="5" id="KW-0547">Nucleotide-binding</keyword>
<dbReference type="InterPro" id="IPR003593">
    <property type="entry name" value="AAA+_ATPase"/>
</dbReference>
<dbReference type="PROSITE" id="PS50893">
    <property type="entry name" value="ABC_TRANSPORTER_2"/>
    <property type="match status" value="1"/>
</dbReference>
<reference evidence="9 10" key="1">
    <citation type="submission" date="2016-10" db="EMBL/GenBank/DDBJ databases">
        <authorList>
            <person name="Varghese N."/>
            <person name="Submissions S."/>
        </authorList>
    </citation>
    <scope>NUCLEOTIDE SEQUENCE [LARGE SCALE GENOMIC DNA]</scope>
    <source>
        <strain evidence="9 10">DSM 9169</strain>
    </source>
</reference>
<dbReference type="InterPro" id="IPR050388">
    <property type="entry name" value="ABC_Ni/Peptide_Import"/>
</dbReference>
<evidence type="ECO:0000256" key="6">
    <source>
        <dbReference type="ARBA" id="ARBA00022840"/>
    </source>
</evidence>
<evidence type="ECO:0000256" key="7">
    <source>
        <dbReference type="ARBA" id="ARBA00023136"/>
    </source>
</evidence>
<dbReference type="Proteomes" id="UP000198976">
    <property type="component" value="Chromosome I"/>
</dbReference>
<dbReference type="Pfam" id="PF00005">
    <property type="entry name" value="ABC_tran"/>
    <property type="match status" value="1"/>
</dbReference>
<evidence type="ECO:0000256" key="4">
    <source>
        <dbReference type="ARBA" id="ARBA00022475"/>
    </source>
</evidence>
<accession>A0ABY0V5X7</accession>
<sequence>MTAPLLQANDLTVRIGGSTILDSLNLTMNRGEHVGMIGASGSGKSMFAKTVMGLLPSPAQVSGSLRVSDLNVTGASEKDLRSFRGATAAMVFQDPLSALDPLMRIGKQLEWPLAHHQHVRGRRAMRAAINEALSGVQLPDPERVAHAFAHELSGGQRQRVAIALALACQPDLLIADEPTTALDVTVQAHILDVLTQATRQHDTALLFISHDLPVVAQMADRIVVIEEGRISDDVSTSNLVAADATDLSDGTRRIVEAARHLDTMMDTIKSRDDRRDNDE</sequence>
<keyword evidence="7" id="KW-0472">Membrane</keyword>
<dbReference type="SUPFAM" id="SSF52540">
    <property type="entry name" value="P-loop containing nucleoside triphosphate hydrolases"/>
    <property type="match status" value="1"/>
</dbReference>
<keyword evidence="4" id="KW-1003">Cell membrane</keyword>
<organism evidence="9 10">
    <name type="scientific">Schaalia radingae</name>
    <dbReference type="NCBI Taxonomy" id="131110"/>
    <lineage>
        <taxon>Bacteria</taxon>
        <taxon>Bacillati</taxon>
        <taxon>Actinomycetota</taxon>
        <taxon>Actinomycetes</taxon>
        <taxon>Actinomycetales</taxon>
        <taxon>Actinomycetaceae</taxon>
        <taxon>Schaalia</taxon>
    </lineage>
</organism>